<keyword evidence="4" id="KW-1185">Reference proteome</keyword>
<dbReference type="GO" id="GO:0004536">
    <property type="term" value="F:DNA nuclease activity"/>
    <property type="evidence" value="ECO:0007669"/>
    <property type="project" value="InterPro"/>
</dbReference>
<dbReference type="Pfam" id="PF01026">
    <property type="entry name" value="TatD_DNase"/>
    <property type="match status" value="1"/>
</dbReference>
<dbReference type="PIRSF" id="PIRSF005902">
    <property type="entry name" value="DNase_TatD"/>
    <property type="match status" value="1"/>
</dbReference>
<keyword evidence="2 3" id="KW-0378">Hydrolase</keyword>
<dbReference type="FunFam" id="3.20.20.140:FF:000005">
    <property type="entry name" value="TatD family hydrolase"/>
    <property type="match status" value="1"/>
</dbReference>
<dbReference type="GO" id="GO:0005829">
    <property type="term" value="C:cytosol"/>
    <property type="evidence" value="ECO:0007669"/>
    <property type="project" value="TreeGrafter"/>
</dbReference>
<dbReference type="EMBL" id="CP030032">
    <property type="protein sequence ID" value="AWV88800.1"/>
    <property type="molecule type" value="Genomic_DNA"/>
</dbReference>
<accession>A0A2Z4FIW5</accession>
<protein>
    <submittedName>
        <fullName evidence="3">Hydrolase TatD</fullName>
    </submittedName>
</protein>
<dbReference type="CDD" id="cd01310">
    <property type="entry name" value="TatD_DNAse"/>
    <property type="match status" value="1"/>
</dbReference>
<name>A0A2Z4FIW5_9DELT</name>
<dbReference type="AlphaFoldDB" id="A0A2Z4FIW5"/>
<dbReference type="RefSeq" id="WP_111332810.1">
    <property type="nucleotide sequence ID" value="NZ_CP030032.1"/>
</dbReference>
<dbReference type="GO" id="GO:0046872">
    <property type="term" value="F:metal ion binding"/>
    <property type="evidence" value="ECO:0007669"/>
    <property type="project" value="UniProtKB-KW"/>
</dbReference>
<evidence type="ECO:0000256" key="2">
    <source>
        <dbReference type="ARBA" id="ARBA00022801"/>
    </source>
</evidence>
<proteinExistence type="predicted"/>
<dbReference type="KEGG" id="bsed:DN745_05375"/>
<dbReference type="NCBIfam" id="TIGR00010">
    <property type="entry name" value="YchF/TatD family DNA exonuclease"/>
    <property type="match status" value="1"/>
</dbReference>
<evidence type="ECO:0000256" key="1">
    <source>
        <dbReference type="ARBA" id="ARBA00022723"/>
    </source>
</evidence>
<evidence type="ECO:0000313" key="3">
    <source>
        <dbReference type="EMBL" id="AWV88800.1"/>
    </source>
</evidence>
<gene>
    <name evidence="3" type="ORF">DN745_05375</name>
</gene>
<dbReference type="OrthoDB" id="9810005at2"/>
<dbReference type="InterPro" id="IPR032466">
    <property type="entry name" value="Metal_Hydrolase"/>
</dbReference>
<dbReference type="PANTHER" id="PTHR46124">
    <property type="entry name" value="D-AMINOACYL-TRNA DEACYLASE"/>
    <property type="match status" value="1"/>
</dbReference>
<organism evidence="3 4">
    <name type="scientific">Bradymonas sediminis</name>
    <dbReference type="NCBI Taxonomy" id="1548548"/>
    <lineage>
        <taxon>Bacteria</taxon>
        <taxon>Deltaproteobacteria</taxon>
        <taxon>Bradymonadales</taxon>
        <taxon>Bradymonadaceae</taxon>
        <taxon>Bradymonas</taxon>
    </lineage>
</organism>
<evidence type="ECO:0000313" key="4">
    <source>
        <dbReference type="Proteomes" id="UP000249799"/>
    </source>
</evidence>
<keyword evidence="1" id="KW-0479">Metal-binding</keyword>
<dbReference type="PANTHER" id="PTHR46124:SF2">
    <property type="entry name" value="D-AMINOACYL-TRNA DEACYLASE"/>
    <property type="match status" value="1"/>
</dbReference>
<reference evidence="3 4" key="1">
    <citation type="submission" date="2018-06" db="EMBL/GenBank/DDBJ databases">
        <title>Lujinxingia sediminis gen. nov. sp. nov., a new facultative anaerobic member of the class Deltaproteobacteria, and proposal of Lujinxingaceae fam. nov.</title>
        <authorList>
            <person name="Guo L.-Y."/>
            <person name="Li C.-M."/>
            <person name="Wang S."/>
            <person name="Du Z.-J."/>
        </authorList>
    </citation>
    <scope>NUCLEOTIDE SEQUENCE [LARGE SCALE GENOMIC DNA]</scope>
    <source>
        <strain evidence="3 4">FA350</strain>
    </source>
</reference>
<sequence length="259" mass="29223">MNLIDTHAHLDSPKIYARLDEVLANAKEAGVDRIVTIGASRGMDSNRRALEIARQYDWIRCTIGLHPHDAESADEATVELLRREFAGDAQVVGIGETGLDYFYDNAPVDKQKWAFRQFLEMSKEFNKPVIIHSRDADEDCIAMLKETGVTGGILHCFTGSRWMAEELFELDFYLSFSGIVTFKSAAELLEIARDTPLERILVETDSPYLAPIPHRGRPNEPAYLRHTAEKIAEARGMSFEEFAQATTKNASRVFDWPLT</sequence>
<dbReference type="GO" id="GO:0016788">
    <property type="term" value="F:hydrolase activity, acting on ester bonds"/>
    <property type="evidence" value="ECO:0007669"/>
    <property type="project" value="InterPro"/>
</dbReference>
<dbReference type="Proteomes" id="UP000249799">
    <property type="component" value="Chromosome"/>
</dbReference>
<dbReference type="SUPFAM" id="SSF51556">
    <property type="entry name" value="Metallo-dependent hydrolases"/>
    <property type="match status" value="1"/>
</dbReference>
<dbReference type="InterPro" id="IPR001130">
    <property type="entry name" value="TatD-like"/>
</dbReference>
<dbReference type="InterPro" id="IPR018228">
    <property type="entry name" value="DNase_TatD-rel_CS"/>
</dbReference>
<dbReference type="PROSITE" id="PS01137">
    <property type="entry name" value="TATD_1"/>
    <property type="match status" value="1"/>
</dbReference>
<dbReference type="PROSITE" id="PS01090">
    <property type="entry name" value="TATD_2"/>
    <property type="match status" value="1"/>
</dbReference>
<dbReference type="Gene3D" id="3.20.20.140">
    <property type="entry name" value="Metal-dependent hydrolases"/>
    <property type="match status" value="1"/>
</dbReference>
<dbReference type="InterPro" id="IPR015991">
    <property type="entry name" value="TatD/YcfH-like"/>
</dbReference>